<dbReference type="InterPro" id="IPR001345">
    <property type="entry name" value="PG/BPGM_mutase_AS"/>
</dbReference>
<dbReference type="GO" id="GO:0016791">
    <property type="term" value="F:phosphatase activity"/>
    <property type="evidence" value="ECO:0007669"/>
    <property type="project" value="TreeGrafter"/>
</dbReference>
<dbReference type="GO" id="GO:0005829">
    <property type="term" value="C:cytosol"/>
    <property type="evidence" value="ECO:0007669"/>
    <property type="project" value="TreeGrafter"/>
</dbReference>
<gene>
    <name evidence="1" type="ORF">SDC9_21662</name>
</gene>
<name>A0A644UA36_9ZZZZ</name>
<dbReference type="EMBL" id="VSSQ01000092">
    <property type="protein sequence ID" value="MPL75831.1"/>
    <property type="molecule type" value="Genomic_DNA"/>
</dbReference>
<comment type="caution">
    <text evidence="1">The sequence shown here is derived from an EMBL/GenBank/DDBJ whole genome shotgun (WGS) entry which is preliminary data.</text>
</comment>
<evidence type="ECO:0000313" key="1">
    <source>
        <dbReference type="EMBL" id="MPL75831.1"/>
    </source>
</evidence>
<protein>
    <recommendedName>
        <fullName evidence="2">2,3-bisphosphoglycerate-dependent phosphoglycerate mutase</fullName>
    </recommendedName>
</protein>
<accession>A0A644UA36</accession>
<reference evidence="1" key="1">
    <citation type="submission" date="2019-08" db="EMBL/GenBank/DDBJ databases">
        <authorList>
            <person name="Kucharzyk K."/>
            <person name="Murdoch R.W."/>
            <person name="Higgins S."/>
            <person name="Loffler F."/>
        </authorList>
    </citation>
    <scope>NUCLEOTIDE SEQUENCE</scope>
</reference>
<dbReference type="Gene3D" id="3.40.50.1240">
    <property type="entry name" value="Phosphoglycerate mutase-like"/>
    <property type="match status" value="1"/>
</dbReference>
<dbReference type="CDD" id="cd07067">
    <property type="entry name" value="HP_PGM_like"/>
    <property type="match status" value="1"/>
</dbReference>
<dbReference type="PANTHER" id="PTHR48100">
    <property type="entry name" value="BROAD-SPECIFICITY PHOSPHATASE YOR283W-RELATED"/>
    <property type="match status" value="1"/>
</dbReference>
<dbReference type="AlphaFoldDB" id="A0A644UA36"/>
<evidence type="ECO:0008006" key="2">
    <source>
        <dbReference type="Google" id="ProtNLM"/>
    </source>
</evidence>
<dbReference type="SMART" id="SM00855">
    <property type="entry name" value="PGAM"/>
    <property type="match status" value="1"/>
</dbReference>
<dbReference type="InterPro" id="IPR050275">
    <property type="entry name" value="PGM_Phosphatase"/>
</dbReference>
<dbReference type="PANTHER" id="PTHR48100:SF44">
    <property type="entry name" value="PHOSPHATASE C1620.13-RELATED"/>
    <property type="match status" value="1"/>
</dbReference>
<dbReference type="Pfam" id="PF00300">
    <property type="entry name" value="His_Phos_1"/>
    <property type="match status" value="1"/>
</dbReference>
<dbReference type="InterPro" id="IPR013078">
    <property type="entry name" value="His_Pase_superF_clade-1"/>
</dbReference>
<dbReference type="PROSITE" id="PS00175">
    <property type="entry name" value="PG_MUTASE"/>
    <property type="match status" value="1"/>
</dbReference>
<dbReference type="InterPro" id="IPR029033">
    <property type="entry name" value="His_PPase_superfam"/>
</dbReference>
<dbReference type="SUPFAM" id="SSF53254">
    <property type="entry name" value="Phosphoglycerate mutase-like"/>
    <property type="match status" value="1"/>
</dbReference>
<proteinExistence type="predicted"/>
<organism evidence="1">
    <name type="scientific">bioreactor metagenome</name>
    <dbReference type="NCBI Taxonomy" id="1076179"/>
    <lineage>
        <taxon>unclassified sequences</taxon>
        <taxon>metagenomes</taxon>
        <taxon>ecological metagenomes</taxon>
    </lineage>
</organism>
<sequence length="250" mass="29561">MFNKYFYLIRHGETILNEQRRRQDEKGGLSEKGKLEVEELGKRLTKMKIQKIFISPYERTIETAAIVNKYLNIKGENYVIAPLLAERKNPTIIVGMYYDDPIAKAFIDTMDKSIHDPDLRLYDEENFQDLKDRALETQKYLVKNGKKYNVCFTHGIFLKMFLSTLLFGKDLLVKDYIRMNMYNPADNAGVTFVKYSPIKKFIAPFRRFLDFILADNLHEEENQSKIDKYSPWEILAYNDYTRDGFEKLKI</sequence>